<protein>
    <submittedName>
        <fullName evidence="4">3-deoxy-7-phosphoheptulonate synthase</fullName>
        <ecNumber evidence="4">2.5.1.54</ecNumber>
    </submittedName>
</protein>
<dbReference type="GO" id="GO:0016832">
    <property type="term" value="F:aldehyde-lyase activity"/>
    <property type="evidence" value="ECO:0007669"/>
    <property type="project" value="InterPro"/>
</dbReference>
<dbReference type="AlphaFoldDB" id="A0A7C5PA15"/>
<dbReference type="NCBIfam" id="TIGR01361">
    <property type="entry name" value="DAHP_synth_Bsub"/>
    <property type="match status" value="1"/>
</dbReference>
<dbReference type="EC" id="2.5.1.54" evidence="4"/>
<dbReference type="Pfam" id="PF18152">
    <property type="entry name" value="DAHP_snth_FXD"/>
    <property type="match status" value="1"/>
</dbReference>
<dbReference type="InterPro" id="IPR006218">
    <property type="entry name" value="DAHP1/KDSA"/>
</dbReference>
<accession>A0A7C5PA15</accession>
<reference evidence="4" key="1">
    <citation type="journal article" date="2020" name="mSystems">
        <title>Genome- and Community-Level Interaction Insights into Carbon Utilization and Element Cycling Functions of Hydrothermarchaeota in Hydrothermal Sediment.</title>
        <authorList>
            <person name="Zhou Z."/>
            <person name="Liu Y."/>
            <person name="Xu W."/>
            <person name="Pan J."/>
            <person name="Luo Z.H."/>
            <person name="Li M."/>
        </authorList>
    </citation>
    <scope>NUCLEOTIDE SEQUENCE [LARGE SCALE GENOMIC DNA]</scope>
    <source>
        <strain evidence="4">SpSt-1019</strain>
    </source>
</reference>
<dbReference type="InterPro" id="IPR052899">
    <property type="entry name" value="Class-I_DAHP_synthase"/>
</dbReference>
<proteinExistence type="predicted"/>
<dbReference type="NCBIfam" id="NF006421">
    <property type="entry name" value="PRK08673.1"/>
    <property type="match status" value="1"/>
</dbReference>
<organism evidence="4">
    <name type="scientific">Thermodesulfobium narugense</name>
    <dbReference type="NCBI Taxonomy" id="184064"/>
    <lineage>
        <taxon>Bacteria</taxon>
        <taxon>Pseudomonadati</taxon>
        <taxon>Thermodesulfobiota</taxon>
        <taxon>Thermodesulfobiia</taxon>
        <taxon>Thermodesulfobiales</taxon>
        <taxon>Thermodesulfobiaceae</taxon>
        <taxon>Thermodesulfobium</taxon>
    </lineage>
</organism>
<feature type="domain" description="DAHP synthetase I/KDSA" evidence="2">
    <location>
        <begin position="81"/>
        <end position="326"/>
    </location>
</feature>
<dbReference type="SUPFAM" id="SSF51569">
    <property type="entry name" value="Aldolase"/>
    <property type="match status" value="1"/>
</dbReference>
<dbReference type="EMBL" id="DRUY01000104">
    <property type="protein sequence ID" value="HHI65506.1"/>
    <property type="molecule type" value="Genomic_DNA"/>
</dbReference>
<dbReference type="NCBIfam" id="NF009239">
    <property type="entry name" value="PRK12595.1"/>
    <property type="match status" value="1"/>
</dbReference>
<dbReference type="PANTHER" id="PTHR43018">
    <property type="entry name" value="PHOSPHO-2-DEHYDRO-3-DEOXYHEPTONATE ALDOLASE"/>
    <property type="match status" value="1"/>
</dbReference>
<evidence type="ECO:0000259" key="2">
    <source>
        <dbReference type="Pfam" id="PF00793"/>
    </source>
</evidence>
<dbReference type="Gene3D" id="3.20.20.70">
    <property type="entry name" value="Aldolase class I"/>
    <property type="match status" value="1"/>
</dbReference>
<sequence>MIIVMKPSASEEEINRVVEKLKSLGFGVHLSKGEVHTIIGAIGDKRLLVEPLEVLPGVSEVIPVRKPYKRASREFHPLDTVIDMKDLKIGSRQLVIMAGPCAVESRELSFEVAKAIKNLGASILRGGAFKPRSSPYSFQGLGEEGLKYLREAADEYKLKVVTEVMDTRDVELVASYADILQIGTRNMQNFPLLREVGSCSKPVLLKRGLSSSIEEWLLAAEYILAEGNENVILCERGIRTFEKYTRNTLDLSAVPLIKQLSHLPIVVDPSHATGKRSLVAPMARAAIASGADGLMIEVHPRPEEALSDGPQSLNLTEFEILMKEIRPIAEVLNRTL</sequence>
<evidence type="ECO:0000259" key="3">
    <source>
        <dbReference type="Pfam" id="PF18152"/>
    </source>
</evidence>
<dbReference type="Gene3D" id="3.30.70.1140">
    <property type="entry name" value="Phospho-2-dehydro-3-deoxyheptonate aldolase, domain 1"/>
    <property type="match status" value="1"/>
</dbReference>
<name>A0A7C5PA15_9BACT</name>
<keyword evidence="1 4" id="KW-0808">Transferase</keyword>
<dbReference type="InterPro" id="IPR006268">
    <property type="entry name" value="DAHP_syn_2"/>
</dbReference>
<dbReference type="PANTHER" id="PTHR43018:SF2">
    <property type="entry name" value="PHOSPHO-2-DEHYDRO-3-DEOXYHEPTONATE ALDOLASE"/>
    <property type="match status" value="1"/>
</dbReference>
<evidence type="ECO:0000256" key="1">
    <source>
        <dbReference type="ARBA" id="ARBA00022679"/>
    </source>
</evidence>
<comment type="caution">
    <text evidence="4">The sequence shown here is derived from an EMBL/GenBank/DDBJ whole genome shotgun (WGS) entry which is preliminary data.</text>
</comment>
<dbReference type="Pfam" id="PF00793">
    <property type="entry name" value="DAHP_synth_1"/>
    <property type="match status" value="1"/>
</dbReference>
<feature type="domain" description="DAHP synthase ferredoxin-like" evidence="3">
    <location>
        <begin position="1"/>
        <end position="66"/>
    </location>
</feature>
<evidence type="ECO:0000313" key="4">
    <source>
        <dbReference type="EMBL" id="HHI65506.1"/>
    </source>
</evidence>
<dbReference type="InterPro" id="IPR013785">
    <property type="entry name" value="Aldolase_TIM"/>
</dbReference>
<dbReference type="GO" id="GO:0003849">
    <property type="term" value="F:3-deoxy-7-phosphoheptulonate synthase activity"/>
    <property type="evidence" value="ECO:0007669"/>
    <property type="project" value="UniProtKB-EC"/>
</dbReference>
<gene>
    <name evidence="4" type="primary">aroF</name>
    <name evidence="4" type="ORF">ENL70_03030</name>
</gene>
<dbReference type="InterPro" id="IPR041071">
    <property type="entry name" value="DAHP_snth_FXD"/>
</dbReference>
<dbReference type="GO" id="GO:0009073">
    <property type="term" value="P:aromatic amino acid family biosynthetic process"/>
    <property type="evidence" value="ECO:0007669"/>
    <property type="project" value="InterPro"/>
</dbReference>